<keyword evidence="3" id="KW-0238">DNA-binding</keyword>
<gene>
    <name evidence="7" type="ORF">IC608_01520</name>
</gene>
<dbReference type="InterPro" id="IPR000847">
    <property type="entry name" value="LysR_HTH_N"/>
</dbReference>
<dbReference type="PANTHER" id="PTHR30346:SF26">
    <property type="entry name" value="HYDROGEN PEROXIDE-INDUCIBLE GENES ACTIVATOR"/>
    <property type="match status" value="1"/>
</dbReference>
<reference evidence="7" key="1">
    <citation type="submission" date="2020-09" db="EMBL/GenBank/DDBJ databases">
        <title>Genome seq and assembly of Devosia sp.</title>
        <authorList>
            <person name="Chhetri G."/>
        </authorList>
    </citation>
    <scope>NUCLEOTIDE SEQUENCE</scope>
    <source>
        <strain evidence="7">PTR5</strain>
    </source>
</reference>
<dbReference type="AlphaFoldDB" id="A0A927IP43"/>
<dbReference type="GO" id="GO:0003700">
    <property type="term" value="F:DNA-binding transcription factor activity"/>
    <property type="evidence" value="ECO:0007669"/>
    <property type="project" value="InterPro"/>
</dbReference>
<keyword evidence="2" id="KW-0805">Transcription regulation</keyword>
<evidence type="ECO:0000256" key="1">
    <source>
        <dbReference type="ARBA" id="ARBA00009437"/>
    </source>
</evidence>
<keyword evidence="5" id="KW-0804">Transcription</keyword>
<dbReference type="SUPFAM" id="SSF46785">
    <property type="entry name" value="Winged helix' DNA-binding domain"/>
    <property type="match status" value="1"/>
</dbReference>
<protein>
    <submittedName>
        <fullName evidence="7">Hydrogen peroxide-inducible genes activator</fullName>
    </submittedName>
</protein>
<name>A0A927IP43_9HYPH</name>
<dbReference type="Proteomes" id="UP000654108">
    <property type="component" value="Unassembled WGS sequence"/>
</dbReference>
<dbReference type="InterPro" id="IPR005119">
    <property type="entry name" value="LysR_subst-bd"/>
</dbReference>
<dbReference type="GO" id="GO:0032993">
    <property type="term" value="C:protein-DNA complex"/>
    <property type="evidence" value="ECO:0007669"/>
    <property type="project" value="TreeGrafter"/>
</dbReference>
<evidence type="ECO:0000256" key="2">
    <source>
        <dbReference type="ARBA" id="ARBA00023015"/>
    </source>
</evidence>
<evidence type="ECO:0000256" key="5">
    <source>
        <dbReference type="ARBA" id="ARBA00023163"/>
    </source>
</evidence>
<sequence>MTVTLKQMRYVVAVARTGHFGRAARECAISQPALSQQVLALETMFGTTLFDRLKSGIRPTPFGQRFIDLSEEALKAADAVNAFAFGHSGKPDRPLRFGLIPTVAPYLLPDLFPRLTVQLPDLRFAISESRTEALLAGLWDGTIDLALIATDPSADGPRLESVPLFDDPFVLAMSRHEDAPQPISLEGLPADRILLLDEGHCFRDQTIAACRLEGHRSSRTFAATSLSTIVEFVANGQGITLLPSIALRREAGDPRIAVHELADPHAARRLRLVWREATPYGAIFRQVADIIRQQGDSHA</sequence>
<keyword evidence="4" id="KW-0010">Activator</keyword>
<evidence type="ECO:0000256" key="3">
    <source>
        <dbReference type="ARBA" id="ARBA00023125"/>
    </source>
</evidence>
<dbReference type="CDD" id="cd08411">
    <property type="entry name" value="PBP2_OxyR"/>
    <property type="match status" value="1"/>
</dbReference>
<dbReference type="Pfam" id="PF03466">
    <property type="entry name" value="LysR_substrate"/>
    <property type="match status" value="1"/>
</dbReference>
<comment type="caution">
    <text evidence="7">The sequence shown here is derived from an EMBL/GenBank/DDBJ whole genome shotgun (WGS) entry which is preliminary data.</text>
</comment>
<dbReference type="RefSeq" id="WP_191772269.1">
    <property type="nucleotide sequence ID" value="NZ_JACYFU010000001.1"/>
</dbReference>
<evidence type="ECO:0000313" key="7">
    <source>
        <dbReference type="EMBL" id="MBD8064155.1"/>
    </source>
</evidence>
<comment type="similarity">
    <text evidence="1">Belongs to the LysR transcriptional regulatory family.</text>
</comment>
<evidence type="ECO:0000259" key="6">
    <source>
        <dbReference type="PROSITE" id="PS50931"/>
    </source>
</evidence>
<dbReference type="InterPro" id="IPR036388">
    <property type="entry name" value="WH-like_DNA-bd_sf"/>
</dbReference>
<organism evidence="7 8">
    <name type="scientific">Devosia oryzisoli</name>
    <dbReference type="NCBI Taxonomy" id="2774138"/>
    <lineage>
        <taxon>Bacteria</taxon>
        <taxon>Pseudomonadati</taxon>
        <taxon>Pseudomonadota</taxon>
        <taxon>Alphaproteobacteria</taxon>
        <taxon>Hyphomicrobiales</taxon>
        <taxon>Devosiaceae</taxon>
        <taxon>Devosia</taxon>
    </lineage>
</organism>
<dbReference type="Gene3D" id="1.10.10.10">
    <property type="entry name" value="Winged helix-like DNA-binding domain superfamily/Winged helix DNA-binding domain"/>
    <property type="match status" value="1"/>
</dbReference>
<proteinExistence type="inferred from homology"/>
<dbReference type="PROSITE" id="PS50931">
    <property type="entry name" value="HTH_LYSR"/>
    <property type="match status" value="1"/>
</dbReference>
<dbReference type="Gene3D" id="3.40.190.10">
    <property type="entry name" value="Periplasmic binding protein-like II"/>
    <property type="match status" value="2"/>
</dbReference>
<dbReference type="SUPFAM" id="SSF53850">
    <property type="entry name" value="Periplasmic binding protein-like II"/>
    <property type="match status" value="1"/>
</dbReference>
<feature type="domain" description="HTH lysR-type" evidence="6">
    <location>
        <begin position="3"/>
        <end position="60"/>
    </location>
</feature>
<dbReference type="EMBL" id="JACYFU010000001">
    <property type="protein sequence ID" value="MBD8064155.1"/>
    <property type="molecule type" value="Genomic_DNA"/>
</dbReference>
<dbReference type="InterPro" id="IPR036390">
    <property type="entry name" value="WH_DNA-bd_sf"/>
</dbReference>
<dbReference type="FunFam" id="1.10.10.10:FF:000001">
    <property type="entry name" value="LysR family transcriptional regulator"/>
    <property type="match status" value="1"/>
</dbReference>
<accession>A0A927IP43</accession>
<evidence type="ECO:0000313" key="8">
    <source>
        <dbReference type="Proteomes" id="UP000654108"/>
    </source>
</evidence>
<dbReference type="PRINTS" id="PR00039">
    <property type="entry name" value="HTHLYSR"/>
</dbReference>
<keyword evidence="8" id="KW-1185">Reference proteome</keyword>
<dbReference type="PANTHER" id="PTHR30346">
    <property type="entry name" value="TRANSCRIPTIONAL DUAL REGULATOR HCAR-RELATED"/>
    <property type="match status" value="1"/>
</dbReference>
<evidence type="ECO:0000256" key="4">
    <source>
        <dbReference type="ARBA" id="ARBA00023159"/>
    </source>
</evidence>
<dbReference type="Pfam" id="PF00126">
    <property type="entry name" value="HTH_1"/>
    <property type="match status" value="1"/>
</dbReference>
<dbReference type="GO" id="GO:0003677">
    <property type="term" value="F:DNA binding"/>
    <property type="evidence" value="ECO:0007669"/>
    <property type="project" value="UniProtKB-KW"/>
</dbReference>